<evidence type="ECO:0000256" key="1">
    <source>
        <dbReference type="SAM" id="Phobius"/>
    </source>
</evidence>
<dbReference type="InterPro" id="IPR043968">
    <property type="entry name" value="SGNH"/>
</dbReference>
<organism evidence="4 5">
    <name type="scientific">Rhizorhabdus wittichii</name>
    <dbReference type="NCBI Taxonomy" id="160791"/>
    <lineage>
        <taxon>Bacteria</taxon>
        <taxon>Pseudomonadati</taxon>
        <taxon>Pseudomonadota</taxon>
        <taxon>Alphaproteobacteria</taxon>
        <taxon>Sphingomonadales</taxon>
        <taxon>Sphingomonadaceae</taxon>
        <taxon>Rhizorhabdus</taxon>
    </lineage>
</organism>
<dbReference type="Pfam" id="PF01757">
    <property type="entry name" value="Acyl_transf_3"/>
    <property type="match status" value="1"/>
</dbReference>
<accession>A0A975D775</accession>
<feature type="transmembrane region" description="Helical" evidence="1">
    <location>
        <begin position="85"/>
        <end position="105"/>
    </location>
</feature>
<feature type="transmembrane region" description="Helical" evidence="1">
    <location>
        <begin position="117"/>
        <end position="135"/>
    </location>
</feature>
<dbReference type="PANTHER" id="PTHR23028">
    <property type="entry name" value="ACETYLTRANSFERASE"/>
    <property type="match status" value="1"/>
</dbReference>
<feature type="domain" description="SGNH" evidence="3">
    <location>
        <begin position="404"/>
        <end position="622"/>
    </location>
</feature>
<feature type="transmembrane region" description="Helical" evidence="1">
    <location>
        <begin position="234"/>
        <end position="250"/>
    </location>
</feature>
<keyword evidence="1" id="KW-1133">Transmembrane helix</keyword>
<feature type="transmembrane region" description="Helical" evidence="1">
    <location>
        <begin position="256"/>
        <end position="274"/>
    </location>
</feature>
<gene>
    <name evidence="4" type="ORF">HRJ34_08705</name>
</gene>
<reference evidence="4" key="1">
    <citation type="submission" date="2020-07" db="EMBL/GenBank/DDBJ databases">
        <authorList>
            <person name="Camacho E."/>
        </authorList>
    </citation>
    <scope>NUCLEOTIDE SEQUENCE</scope>
    <source>
        <strain evidence="4">MPO218</strain>
    </source>
</reference>
<dbReference type="AlphaFoldDB" id="A0A975D775"/>
<dbReference type="GO" id="GO:0016747">
    <property type="term" value="F:acyltransferase activity, transferring groups other than amino-acyl groups"/>
    <property type="evidence" value="ECO:0007669"/>
    <property type="project" value="InterPro"/>
</dbReference>
<protein>
    <submittedName>
        <fullName evidence="4">Acyltransferase</fullName>
    </submittedName>
</protein>
<dbReference type="Pfam" id="PF19040">
    <property type="entry name" value="SGNH"/>
    <property type="match status" value="1"/>
</dbReference>
<evidence type="ECO:0000313" key="5">
    <source>
        <dbReference type="Proteomes" id="UP000664914"/>
    </source>
</evidence>
<feature type="transmembrane region" description="Helical" evidence="1">
    <location>
        <begin position="361"/>
        <end position="380"/>
    </location>
</feature>
<dbReference type="EMBL" id="CP059319">
    <property type="protein sequence ID" value="QTH23561.1"/>
    <property type="molecule type" value="Genomic_DNA"/>
</dbReference>
<keyword evidence="4" id="KW-0012">Acyltransferase</keyword>
<evidence type="ECO:0000259" key="2">
    <source>
        <dbReference type="Pfam" id="PF01757"/>
    </source>
</evidence>
<sequence length="638" mass="68421">MTSKKQGVHVGKGAGYRADIDGLRSVAVLPVLLFHAGISGFSGGYVGVDIFFVISGFLITGIIAREIDGGRFSIVHFYERRARRILPALTVVIVAILAAAAWLYLPGDFESVPQSALAALLFVSNVGFFLETGYFQGGAETKPLLHTWSLAIEEQFYLTFPLLLILLGRHAMRWRTAVIAGIALLSFALAVATQNNGDGFAFYLLPPRAWELAVGALLALGAVPPVTARPLREALAMAGLLAIGVAVFTYDKHTIFPGMTATLPVLGAAALIHCAPGTLMGRLLSLRPLVAVGLISYSLYLWHWPLIVFTEYATDQRLAGWPRAIVVAAAFALALLSWRYVERPFRDASRVPRARLFRMAAGAMAALCAVSLAMIAAGPWPGRFDPRVIAMAEAKNDVSPYRGRCHDSSSAGLPACVLGAKAPPGALVWGDSHAVELAYVLSRIEAEQGRSLVQRTQSSCPPIAGYDPPGDPRCGKANREAIAAIRSDPRLRTVYLAAFWASPLNASDAVLAGLDRTVGLLAGEGRRVVIVGPVPPAPFEVPRRLAHLAAFGRMDEAFNPLGADTRAAARIEAIARRWRSAGVTYIDPVAALCDGGRCLLLHDGRPLYFDSHHPSLAGIRFILARQGGNPWTSPPVRR</sequence>
<evidence type="ECO:0000313" key="4">
    <source>
        <dbReference type="EMBL" id="QTH23561.1"/>
    </source>
</evidence>
<name>A0A975D775_9SPHN</name>
<dbReference type="GO" id="GO:0016020">
    <property type="term" value="C:membrane"/>
    <property type="evidence" value="ECO:0007669"/>
    <property type="project" value="TreeGrafter"/>
</dbReference>
<feature type="transmembrane region" description="Helical" evidence="1">
    <location>
        <begin position="44"/>
        <end position="64"/>
    </location>
</feature>
<evidence type="ECO:0000259" key="3">
    <source>
        <dbReference type="Pfam" id="PF19040"/>
    </source>
</evidence>
<dbReference type="Proteomes" id="UP000664914">
    <property type="component" value="Chromosome"/>
</dbReference>
<feature type="transmembrane region" description="Helical" evidence="1">
    <location>
        <begin position="324"/>
        <end position="341"/>
    </location>
</feature>
<reference evidence="4" key="2">
    <citation type="submission" date="2021-04" db="EMBL/GenBank/DDBJ databases">
        <title>Isolation and genomic analysis of the ibuprofen-degrading bacterium Sphingomonas strain MPO218.</title>
        <authorList>
            <person name="Aulestia M."/>
            <person name="Flores A."/>
            <person name="Mangas E.L."/>
            <person name="Perez-Pulido A.J."/>
            <person name="Santero E."/>
            <person name="Camacho E.M."/>
        </authorList>
    </citation>
    <scope>NUCLEOTIDE SEQUENCE</scope>
    <source>
        <strain evidence="4">MPO218</strain>
    </source>
</reference>
<keyword evidence="1" id="KW-0812">Transmembrane</keyword>
<keyword evidence="4" id="KW-0808">Transferase</keyword>
<dbReference type="InterPro" id="IPR002656">
    <property type="entry name" value="Acyl_transf_3_dom"/>
</dbReference>
<feature type="transmembrane region" description="Helical" evidence="1">
    <location>
        <begin position="174"/>
        <end position="194"/>
    </location>
</feature>
<feature type="transmembrane region" description="Helical" evidence="1">
    <location>
        <begin position="286"/>
        <end position="304"/>
    </location>
</feature>
<dbReference type="PANTHER" id="PTHR23028:SF53">
    <property type="entry name" value="ACYL_TRANSF_3 DOMAIN-CONTAINING PROTEIN"/>
    <property type="match status" value="1"/>
</dbReference>
<dbReference type="InterPro" id="IPR050879">
    <property type="entry name" value="Acyltransferase_3"/>
</dbReference>
<feature type="domain" description="Acyltransferase 3" evidence="2">
    <location>
        <begin position="18"/>
        <end position="335"/>
    </location>
</feature>
<keyword evidence="1" id="KW-0472">Membrane</keyword>
<proteinExistence type="predicted"/>
<feature type="transmembrane region" description="Helical" evidence="1">
    <location>
        <begin position="200"/>
        <end position="222"/>
    </location>
</feature>
<dbReference type="GO" id="GO:0009103">
    <property type="term" value="P:lipopolysaccharide biosynthetic process"/>
    <property type="evidence" value="ECO:0007669"/>
    <property type="project" value="TreeGrafter"/>
</dbReference>